<gene>
    <name evidence="1" type="primary">anmK</name>
    <name evidence="2" type="ORF">GH984_09390</name>
</gene>
<dbReference type="InterPro" id="IPR005338">
    <property type="entry name" value="Anhydro_N_Ac-Mur_kinase"/>
</dbReference>
<dbReference type="AlphaFoldDB" id="A0A6N7QR49"/>
<proteinExistence type="inferred from homology"/>
<dbReference type="Gene3D" id="3.30.420.40">
    <property type="match status" value="2"/>
</dbReference>
<accession>A0A6N7QR49</accession>
<dbReference type="EMBL" id="WJPP01000005">
    <property type="protein sequence ID" value="MRH78911.1"/>
    <property type="molecule type" value="Genomic_DNA"/>
</dbReference>
<dbReference type="GO" id="GO:0006040">
    <property type="term" value="P:amino sugar metabolic process"/>
    <property type="evidence" value="ECO:0007669"/>
    <property type="project" value="InterPro"/>
</dbReference>
<comment type="caution">
    <text evidence="2">The sequence shown here is derived from an EMBL/GenBank/DDBJ whole genome shotgun (WGS) entry which is preliminary data.</text>
</comment>
<dbReference type="UniPathway" id="UPA00343"/>
<keyword evidence="1" id="KW-0067">ATP-binding</keyword>
<comment type="pathway">
    <text evidence="1">Amino-sugar metabolism; 1,6-anhydro-N-acetylmuramate degradation.</text>
</comment>
<dbReference type="PANTHER" id="PTHR30605:SF0">
    <property type="entry name" value="ANHYDRO-N-ACETYLMURAMIC ACID KINASE"/>
    <property type="match status" value="1"/>
</dbReference>
<feature type="binding site" evidence="1">
    <location>
        <begin position="12"/>
        <end position="19"/>
    </location>
    <ligand>
        <name>ATP</name>
        <dbReference type="ChEBI" id="CHEBI:30616"/>
    </ligand>
</feature>
<dbReference type="UniPathway" id="UPA00544"/>
<comment type="function">
    <text evidence="1">Catalyzes the specific phosphorylation of 1,6-anhydro-N-acetylmuramic acid (anhMurNAc) with the simultaneous cleavage of the 1,6-anhydro ring, generating MurNAc-6-P. Is required for the utilization of anhMurNAc either imported from the medium or derived from its own cell wall murein, and thus plays a role in cell wall recycling.</text>
</comment>
<sequence length="366" mass="38593">MSRQYFIGLMSGTSFDGIDASLVQCNAPDAPITLCEDLHVPYPPAVQQALRQINASTPLATVLHWHNTLPTYYADVVQALIANAEIDRAQIMAIGCHGQTVWHDMQANPPISAQLGNPSHLAELTGIDVVADFRQRDLAAGGQAAPLAPLFHRVLFKAPHPRAVLNLGGIANITLLSENASATSGFDCGPANTLLDAWCRENLGKAFDEAGEWAASGKVHQALLEQLLSDPFFALKPPRSTGPELFNLNWLRPQLPPAIAAADVQATLAELTAQSIAKALRQSGSKAEDLVVTGGGAHNADLIRRITAAVAPCSVNLSDALGIPADAVESIGFAWLAHAALAGIRHDLSAITGAPQPLPLGGIYPR</sequence>
<dbReference type="EC" id="2.7.1.170" evidence="1"/>
<dbReference type="Proteomes" id="UP000433788">
    <property type="component" value="Unassembled WGS sequence"/>
</dbReference>
<protein>
    <recommendedName>
        <fullName evidence="1">Anhydro-N-acetylmuramic acid kinase</fullName>
        <ecNumber evidence="1">2.7.1.170</ecNumber>
    </recommendedName>
    <alternativeName>
        <fullName evidence="1">AnhMurNAc kinase</fullName>
    </alternativeName>
</protein>
<dbReference type="CDD" id="cd24050">
    <property type="entry name" value="ASKHA_NBD_ANMK"/>
    <property type="match status" value="1"/>
</dbReference>
<dbReference type="Pfam" id="PF03702">
    <property type="entry name" value="AnmK"/>
    <property type="match status" value="1"/>
</dbReference>
<dbReference type="NCBIfam" id="NF007139">
    <property type="entry name" value="PRK09585.1-3"/>
    <property type="match status" value="1"/>
</dbReference>
<dbReference type="GO" id="GO:0016773">
    <property type="term" value="F:phosphotransferase activity, alcohol group as acceptor"/>
    <property type="evidence" value="ECO:0007669"/>
    <property type="project" value="UniProtKB-UniRule"/>
</dbReference>
<dbReference type="GO" id="GO:0005524">
    <property type="term" value="F:ATP binding"/>
    <property type="evidence" value="ECO:0007669"/>
    <property type="project" value="UniProtKB-UniRule"/>
</dbReference>
<dbReference type="RefSeq" id="WP_153719966.1">
    <property type="nucleotide sequence ID" value="NZ_WJPP01000005.1"/>
</dbReference>
<dbReference type="PANTHER" id="PTHR30605">
    <property type="entry name" value="ANHYDRO-N-ACETYLMURAMIC ACID KINASE"/>
    <property type="match status" value="1"/>
</dbReference>
<organism evidence="2 3">
    <name type="scientific">Spiribacter salilacus</name>
    <dbReference type="NCBI Taxonomy" id="2664894"/>
    <lineage>
        <taxon>Bacteria</taxon>
        <taxon>Pseudomonadati</taxon>
        <taxon>Pseudomonadota</taxon>
        <taxon>Gammaproteobacteria</taxon>
        <taxon>Chromatiales</taxon>
        <taxon>Ectothiorhodospiraceae</taxon>
        <taxon>Spiribacter</taxon>
    </lineage>
</organism>
<comment type="similarity">
    <text evidence="1">Belongs to the anhydro-N-acetylmuramic acid kinase family.</text>
</comment>
<keyword evidence="1" id="KW-0547">Nucleotide-binding</keyword>
<dbReference type="GO" id="GO:0016301">
    <property type="term" value="F:kinase activity"/>
    <property type="evidence" value="ECO:0007669"/>
    <property type="project" value="UniProtKB-KW"/>
</dbReference>
<dbReference type="HAMAP" id="MF_01270">
    <property type="entry name" value="AnhMurNAc_kinase"/>
    <property type="match status" value="1"/>
</dbReference>
<keyword evidence="1 2" id="KW-0418">Kinase</keyword>
<evidence type="ECO:0000313" key="2">
    <source>
        <dbReference type="EMBL" id="MRH78911.1"/>
    </source>
</evidence>
<dbReference type="InterPro" id="IPR043129">
    <property type="entry name" value="ATPase_NBD"/>
</dbReference>
<reference evidence="2 3" key="1">
    <citation type="submission" date="2019-11" db="EMBL/GenBank/DDBJ databases">
        <authorList>
            <person name="Zhang X.Y."/>
        </authorList>
    </citation>
    <scope>NUCLEOTIDE SEQUENCE [LARGE SCALE GENOMIC DNA]</scope>
    <source>
        <strain evidence="2 3">C176</strain>
    </source>
</reference>
<dbReference type="GO" id="GO:0097175">
    <property type="term" value="P:1,6-anhydro-N-acetyl-beta-muramic acid catabolic process"/>
    <property type="evidence" value="ECO:0007669"/>
    <property type="project" value="UniProtKB-UniRule"/>
</dbReference>
<keyword evidence="1 2" id="KW-0808">Transferase</keyword>
<dbReference type="SUPFAM" id="SSF53067">
    <property type="entry name" value="Actin-like ATPase domain"/>
    <property type="match status" value="1"/>
</dbReference>
<evidence type="ECO:0000313" key="3">
    <source>
        <dbReference type="Proteomes" id="UP000433788"/>
    </source>
</evidence>
<dbReference type="GO" id="GO:0009254">
    <property type="term" value="P:peptidoglycan turnover"/>
    <property type="evidence" value="ECO:0007669"/>
    <property type="project" value="UniProtKB-UniRule"/>
</dbReference>
<comment type="pathway">
    <text evidence="1">Cell wall biogenesis; peptidoglycan recycling.</text>
</comment>
<name>A0A6N7QR49_9GAMM</name>
<comment type="catalytic activity">
    <reaction evidence="1">
        <text>1,6-anhydro-N-acetyl-beta-muramate + ATP + H2O = N-acetyl-D-muramate 6-phosphate + ADP + H(+)</text>
        <dbReference type="Rhea" id="RHEA:24952"/>
        <dbReference type="ChEBI" id="CHEBI:15377"/>
        <dbReference type="ChEBI" id="CHEBI:15378"/>
        <dbReference type="ChEBI" id="CHEBI:30616"/>
        <dbReference type="ChEBI" id="CHEBI:58690"/>
        <dbReference type="ChEBI" id="CHEBI:58722"/>
        <dbReference type="ChEBI" id="CHEBI:456216"/>
        <dbReference type="EC" id="2.7.1.170"/>
    </reaction>
</comment>
<evidence type="ECO:0000256" key="1">
    <source>
        <dbReference type="HAMAP-Rule" id="MF_01270"/>
    </source>
</evidence>
<keyword evidence="3" id="KW-1185">Reference proteome</keyword>
<keyword evidence="1" id="KW-0119">Carbohydrate metabolism</keyword>